<dbReference type="RefSeq" id="XP_056511593.1">
    <property type="nucleotide sequence ID" value="XM_056655980.1"/>
</dbReference>
<dbReference type="GeneID" id="81395148"/>
<organism evidence="2 3">
    <name type="scientific">Penicillium alfredii</name>
    <dbReference type="NCBI Taxonomy" id="1506179"/>
    <lineage>
        <taxon>Eukaryota</taxon>
        <taxon>Fungi</taxon>
        <taxon>Dikarya</taxon>
        <taxon>Ascomycota</taxon>
        <taxon>Pezizomycotina</taxon>
        <taxon>Eurotiomycetes</taxon>
        <taxon>Eurotiomycetidae</taxon>
        <taxon>Eurotiales</taxon>
        <taxon>Aspergillaceae</taxon>
        <taxon>Penicillium</taxon>
    </lineage>
</organism>
<name>A0A9W9F9D9_9EURO</name>
<protein>
    <submittedName>
        <fullName evidence="2">Histone h1.3</fullName>
    </submittedName>
</protein>
<dbReference type="EMBL" id="JAPMSZ010000007">
    <property type="protein sequence ID" value="KAJ5096042.1"/>
    <property type="molecule type" value="Genomic_DNA"/>
</dbReference>
<evidence type="ECO:0000313" key="2">
    <source>
        <dbReference type="EMBL" id="KAJ5096042.1"/>
    </source>
</evidence>
<accession>A0A9W9F9D9</accession>
<feature type="region of interest" description="Disordered" evidence="1">
    <location>
        <begin position="1"/>
        <end position="22"/>
    </location>
</feature>
<feature type="compositionally biased region" description="Low complexity" evidence="1">
    <location>
        <begin position="1"/>
        <end position="14"/>
    </location>
</feature>
<sequence length="165" mass="16872">MSSPTTPTNPTTPSKKTKNENLLGISETETKLLLLGMVCTSDAGKPDFAEIAPKVGCTLGSARTLHGVARRKLERLHGSQKVTGANDGKVTKPTPSPKTPRGCKATGSKKKAASKVTGTLTETLEASAPAHQGPSESDTGDAHDTQDAVYSADAPDAADAAAGAY</sequence>
<dbReference type="OrthoDB" id="5403747at2759"/>
<feature type="compositionally biased region" description="Low complexity" evidence="1">
    <location>
        <begin position="147"/>
        <end position="165"/>
    </location>
</feature>
<evidence type="ECO:0000256" key="1">
    <source>
        <dbReference type="SAM" id="MobiDB-lite"/>
    </source>
</evidence>
<keyword evidence="3" id="KW-1185">Reference proteome</keyword>
<evidence type="ECO:0000313" key="3">
    <source>
        <dbReference type="Proteomes" id="UP001141434"/>
    </source>
</evidence>
<comment type="caution">
    <text evidence="2">The sequence shown here is derived from an EMBL/GenBank/DDBJ whole genome shotgun (WGS) entry which is preliminary data.</text>
</comment>
<reference evidence="2" key="2">
    <citation type="journal article" date="2023" name="IMA Fungus">
        <title>Comparative genomic study of the Penicillium genus elucidates a diverse pangenome and 15 lateral gene transfer events.</title>
        <authorList>
            <person name="Petersen C."/>
            <person name="Sorensen T."/>
            <person name="Nielsen M.R."/>
            <person name="Sondergaard T.E."/>
            <person name="Sorensen J.L."/>
            <person name="Fitzpatrick D.A."/>
            <person name="Frisvad J.C."/>
            <person name="Nielsen K.L."/>
        </authorList>
    </citation>
    <scope>NUCLEOTIDE SEQUENCE</scope>
    <source>
        <strain evidence="2">IBT 34128</strain>
    </source>
</reference>
<gene>
    <name evidence="2" type="ORF">NUU61_005398</name>
</gene>
<dbReference type="AlphaFoldDB" id="A0A9W9F9D9"/>
<dbReference type="Proteomes" id="UP001141434">
    <property type="component" value="Unassembled WGS sequence"/>
</dbReference>
<proteinExistence type="predicted"/>
<reference evidence="2" key="1">
    <citation type="submission" date="2022-11" db="EMBL/GenBank/DDBJ databases">
        <authorList>
            <person name="Petersen C."/>
        </authorList>
    </citation>
    <scope>NUCLEOTIDE SEQUENCE</scope>
    <source>
        <strain evidence="2">IBT 34128</strain>
    </source>
</reference>
<feature type="region of interest" description="Disordered" evidence="1">
    <location>
        <begin position="72"/>
        <end position="165"/>
    </location>
</feature>